<evidence type="ECO:0000256" key="3">
    <source>
        <dbReference type="ARBA" id="ARBA00022692"/>
    </source>
</evidence>
<dbReference type="NCBIfam" id="TIGR00964">
    <property type="entry name" value="secE_bact"/>
    <property type="match status" value="1"/>
</dbReference>
<evidence type="ECO:0000313" key="10">
    <source>
        <dbReference type="EMBL" id="GCF09233.1"/>
    </source>
</evidence>
<dbReference type="InterPro" id="IPR001901">
    <property type="entry name" value="Translocase_SecE/Sec61-g"/>
</dbReference>
<dbReference type="GO" id="GO:0065002">
    <property type="term" value="P:intracellular protein transmembrane transport"/>
    <property type="evidence" value="ECO:0007669"/>
    <property type="project" value="UniProtKB-UniRule"/>
</dbReference>
<evidence type="ECO:0000256" key="1">
    <source>
        <dbReference type="ARBA" id="ARBA00004370"/>
    </source>
</evidence>
<evidence type="ECO:0000256" key="5">
    <source>
        <dbReference type="ARBA" id="ARBA00022989"/>
    </source>
</evidence>
<feature type="compositionally biased region" description="Basic and acidic residues" evidence="9">
    <location>
        <begin position="1"/>
        <end position="10"/>
    </location>
</feature>
<dbReference type="EMBL" id="BIXY01000039">
    <property type="protein sequence ID" value="GCF09233.1"/>
    <property type="molecule type" value="Genomic_DNA"/>
</dbReference>
<keyword evidence="4 8" id="KW-0653">Protein transport</keyword>
<evidence type="ECO:0000256" key="7">
    <source>
        <dbReference type="ARBA" id="ARBA00023136"/>
    </source>
</evidence>
<dbReference type="InterPro" id="IPR038379">
    <property type="entry name" value="SecE_sf"/>
</dbReference>
<protein>
    <recommendedName>
        <fullName evidence="8">Protein translocase subunit SecE</fullName>
    </recommendedName>
</protein>
<keyword evidence="3 8" id="KW-0812">Transmembrane</keyword>
<evidence type="ECO:0000256" key="2">
    <source>
        <dbReference type="ARBA" id="ARBA00022448"/>
    </source>
</evidence>
<dbReference type="GO" id="GO:0008320">
    <property type="term" value="F:protein transmembrane transporter activity"/>
    <property type="evidence" value="ECO:0007669"/>
    <property type="project" value="UniProtKB-UniRule"/>
</dbReference>
<organism evidence="10 11">
    <name type="scientific">Dictyobacter arantiisoli</name>
    <dbReference type="NCBI Taxonomy" id="2014874"/>
    <lineage>
        <taxon>Bacteria</taxon>
        <taxon>Bacillati</taxon>
        <taxon>Chloroflexota</taxon>
        <taxon>Ktedonobacteria</taxon>
        <taxon>Ktedonobacterales</taxon>
        <taxon>Dictyobacteraceae</taxon>
        <taxon>Dictyobacter</taxon>
    </lineage>
</organism>
<comment type="subcellular location">
    <subcellularLocation>
        <location evidence="8">Cell membrane</location>
        <topology evidence="8">Single-pass membrane protein</topology>
    </subcellularLocation>
    <subcellularLocation>
        <location evidence="1">Membrane</location>
    </subcellularLocation>
</comment>
<dbReference type="Pfam" id="PF00584">
    <property type="entry name" value="SecE"/>
    <property type="match status" value="1"/>
</dbReference>
<keyword evidence="8" id="KW-1003">Cell membrane</keyword>
<comment type="caution">
    <text evidence="10">The sequence shown here is derived from an EMBL/GenBank/DDBJ whole genome shotgun (WGS) entry which is preliminary data.</text>
</comment>
<dbReference type="GO" id="GO:0009306">
    <property type="term" value="P:protein secretion"/>
    <property type="evidence" value="ECO:0007669"/>
    <property type="project" value="UniProtKB-UniRule"/>
</dbReference>
<dbReference type="GO" id="GO:0043952">
    <property type="term" value="P:protein transport by the Sec complex"/>
    <property type="evidence" value="ECO:0007669"/>
    <property type="project" value="UniProtKB-UniRule"/>
</dbReference>
<keyword evidence="11" id="KW-1185">Reference proteome</keyword>
<gene>
    <name evidence="8" type="primary">secE</name>
    <name evidence="10" type="ORF">KDI_27970</name>
</gene>
<evidence type="ECO:0000256" key="8">
    <source>
        <dbReference type="HAMAP-Rule" id="MF_00422"/>
    </source>
</evidence>
<comment type="subunit">
    <text evidence="8">Component of the Sec protein translocase complex. Heterotrimer consisting of SecY, SecE and SecG subunits. The heterotrimers can form oligomers, although 1 heterotrimer is thought to be able to translocate proteins. Interacts with the ribosome. Interacts with SecDF, and other proteins may be involved. Interacts with SecA.</text>
</comment>
<name>A0A5A5TDU1_9CHLR</name>
<reference evidence="10 11" key="1">
    <citation type="submission" date="2019-01" db="EMBL/GenBank/DDBJ databases">
        <title>Draft genome sequence of Dictyobacter sp. Uno17.</title>
        <authorList>
            <person name="Wang C.M."/>
            <person name="Zheng Y."/>
            <person name="Sakai Y."/>
            <person name="Abe K."/>
            <person name="Yokota A."/>
            <person name="Yabe S."/>
        </authorList>
    </citation>
    <scope>NUCLEOTIDE SEQUENCE [LARGE SCALE GENOMIC DNA]</scope>
    <source>
        <strain evidence="10 11">Uno17</strain>
    </source>
</reference>
<evidence type="ECO:0000313" key="11">
    <source>
        <dbReference type="Proteomes" id="UP000322530"/>
    </source>
</evidence>
<dbReference type="AlphaFoldDB" id="A0A5A5TDU1"/>
<proteinExistence type="inferred from homology"/>
<evidence type="ECO:0000256" key="4">
    <source>
        <dbReference type="ARBA" id="ARBA00022927"/>
    </source>
</evidence>
<dbReference type="Proteomes" id="UP000322530">
    <property type="component" value="Unassembled WGS sequence"/>
</dbReference>
<keyword evidence="6 8" id="KW-0811">Translocation</keyword>
<feature type="region of interest" description="Disordered" evidence="9">
    <location>
        <begin position="1"/>
        <end position="68"/>
    </location>
</feature>
<dbReference type="Gene3D" id="1.20.5.1030">
    <property type="entry name" value="Preprotein translocase secy subunit"/>
    <property type="match status" value="1"/>
</dbReference>
<dbReference type="HAMAP" id="MF_00422">
    <property type="entry name" value="SecE"/>
    <property type="match status" value="1"/>
</dbReference>
<evidence type="ECO:0000256" key="9">
    <source>
        <dbReference type="SAM" id="MobiDB-lite"/>
    </source>
</evidence>
<feature type="compositionally biased region" description="Low complexity" evidence="9">
    <location>
        <begin position="15"/>
        <end position="33"/>
    </location>
</feature>
<dbReference type="InterPro" id="IPR005807">
    <property type="entry name" value="SecE_bac"/>
</dbReference>
<dbReference type="GO" id="GO:0006605">
    <property type="term" value="P:protein targeting"/>
    <property type="evidence" value="ECO:0007669"/>
    <property type="project" value="UniProtKB-UniRule"/>
</dbReference>
<feature type="compositionally biased region" description="Basic and acidic residues" evidence="9">
    <location>
        <begin position="34"/>
        <end position="47"/>
    </location>
</feature>
<keyword evidence="7 8" id="KW-0472">Membrane</keyword>
<comment type="similarity">
    <text evidence="8">Belongs to the SecE/SEC61-gamma family.</text>
</comment>
<dbReference type="GO" id="GO:0005886">
    <property type="term" value="C:plasma membrane"/>
    <property type="evidence" value="ECO:0007669"/>
    <property type="project" value="UniProtKB-SubCell"/>
</dbReference>
<keyword evidence="5 8" id="KW-1133">Transmembrane helix</keyword>
<keyword evidence="2 8" id="KW-0813">Transport</keyword>
<feature type="transmembrane region" description="Helical" evidence="8">
    <location>
        <begin position="103"/>
        <end position="127"/>
    </location>
</feature>
<evidence type="ECO:0000256" key="6">
    <source>
        <dbReference type="ARBA" id="ARBA00023010"/>
    </source>
</evidence>
<sequence>MAKNMTDRKKNVSRSQATEVQPQQVQTTAAAKASAREERREQKRETATTKSASKPAARRSSKGSSPVARWRNNRIGRFVYEAYYELRYKVTWPTFEEARNMTIMVLIISVILAVLLSLVDLGLFNLFKVIIGG</sequence>
<comment type="function">
    <text evidence="8">Essential subunit of the Sec protein translocation channel SecYEG. Clamps together the 2 halves of SecY. May contact the channel plug during translocation.</text>
</comment>
<accession>A0A5A5TDU1</accession>